<evidence type="ECO:0000256" key="3">
    <source>
        <dbReference type="ARBA" id="ARBA00022729"/>
    </source>
</evidence>
<dbReference type="PANTHER" id="PTHR15583:SF7">
    <property type="entry name" value="INTERLEUKIN CYTOKINE RECEPTOR-RELATED PROTEIN 2"/>
    <property type="match status" value="1"/>
</dbReference>
<gene>
    <name evidence="10" type="ORF">BLA60_00945</name>
</gene>
<accession>A0A7Z0WS14</accession>
<keyword evidence="4" id="KW-1133">Transmembrane helix</keyword>
<comment type="caution">
    <text evidence="10">The sequence shown here is derived from an EMBL/GenBank/DDBJ whole genome shotgun (WGS) entry which is preliminary data.</text>
</comment>
<reference evidence="10 11" key="1">
    <citation type="submission" date="2016-12" db="EMBL/GenBank/DDBJ databases">
        <title>The draft genome sequence of Actinophytocola xinjiangensis.</title>
        <authorList>
            <person name="Wang W."/>
            <person name="Yuan L."/>
        </authorList>
    </citation>
    <scope>NUCLEOTIDE SEQUENCE [LARGE SCALE GENOMIC DNA]</scope>
    <source>
        <strain evidence="10 11">CGMCC 4.4663</strain>
    </source>
</reference>
<comment type="subcellular location">
    <subcellularLocation>
        <location evidence="1">Membrane</location>
        <topology evidence="1">Single-pass type I membrane protein</topology>
    </subcellularLocation>
</comment>
<evidence type="ECO:0000256" key="7">
    <source>
        <dbReference type="ARBA" id="ARBA00023180"/>
    </source>
</evidence>
<dbReference type="GO" id="GO:0016020">
    <property type="term" value="C:membrane"/>
    <property type="evidence" value="ECO:0007669"/>
    <property type="project" value="UniProtKB-SubCell"/>
</dbReference>
<dbReference type="Proteomes" id="UP000185696">
    <property type="component" value="Unassembled WGS sequence"/>
</dbReference>
<evidence type="ECO:0000256" key="8">
    <source>
        <dbReference type="SAM" id="MobiDB-lite"/>
    </source>
</evidence>
<dbReference type="GO" id="GO:0030368">
    <property type="term" value="F:interleukin-17 receptor activity"/>
    <property type="evidence" value="ECO:0007669"/>
    <property type="project" value="InterPro"/>
</dbReference>
<feature type="region of interest" description="Disordered" evidence="8">
    <location>
        <begin position="162"/>
        <end position="192"/>
    </location>
</feature>
<evidence type="ECO:0000256" key="4">
    <source>
        <dbReference type="ARBA" id="ARBA00022989"/>
    </source>
</evidence>
<protein>
    <recommendedName>
        <fullName evidence="9">SEFIR domain-containing protein</fullName>
    </recommendedName>
</protein>
<keyword evidence="5" id="KW-0472">Membrane</keyword>
<evidence type="ECO:0000256" key="6">
    <source>
        <dbReference type="ARBA" id="ARBA00023170"/>
    </source>
</evidence>
<sequence>MTEDHEPRVFVTYAHDCAEHVDLVLRFATLLRRDAGVDVHLDQWYDDGPRDWSAWAGDQIREADYILAIASPAFRLRTEGLAPRGEGRNVQYEAALIRDRLTRDLATQTRRILPVVLPGRSVTELPTFLRPHTTTHYRVEALTVDAAEHLLAALRGVARVPLPERGGSQDRARKIAPPTSGPSSAPARTWPTVWSVTSTLDQQTRATNGTSSSNHGP</sequence>
<dbReference type="Gene3D" id="3.40.50.11530">
    <property type="match status" value="1"/>
</dbReference>
<dbReference type="PROSITE" id="PS51534">
    <property type="entry name" value="SEFIR"/>
    <property type="match status" value="1"/>
</dbReference>
<keyword evidence="2" id="KW-0812">Transmembrane</keyword>
<dbReference type="OrthoDB" id="3365840at2"/>
<evidence type="ECO:0000256" key="1">
    <source>
        <dbReference type="ARBA" id="ARBA00004479"/>
    </source>
</evidence>
<evidence type="ECO:0000313" key="10">
    <source>
        <dbReference type="EMBL" id="OLF13797.1"/>
    </source>
</evidence>
<dbReference type="EMBL" id="MSIF01000001">
    <property type="protein sequence ID" value="OLF13797.1"/>
    <property type="molecule type" value="Genomic_DNA"/>
</dbReference>
<keyword evidence="7" id="KW-0325">Glycoprotein</keyword>
<evidence type="ECO:0000256" key="2">
    <source>
        <dbReference type="ARBA" id="ARBA00022692"/>
    </source>
</evidence>
<feature type="compositionally biased region" description="Low complexity" evidence="8">
    <location>
        <begin position="176"/>
        <end position="187"/>
    </location>
</feature>
<feature type="domain" description="SEFIR" evidence="9">
    <location>
        <begin position="6"/>
        <end position="146"/>
    </location>
</feature>
<dbReference type="PANTHER" id="PTHR15583">
    <property type="entry name" value="INTERLEUKIN-17 RECEPTOR"/>
    <property type="match status" value="1"/>
</dbReference>
<organism evidence="10 11">
    <name type="scientific">Actinophytocola xinjiangensis</name>
    <dbReference type="NCBI Taxonomy" id="485602"/>
    <lineage>
        <taxon>Bacteria</taxon>
        <taxon>Bacillati</taxon>
        <taxon>Actinomycetota</taxon>
        <taxon>Actinomycetes</taxon>
        <taxon>Pseudonocardiales</taxon>
        <taxon>Pseudonocardiaceae</taxon>
    </lineage>
</organism>
<dbReference type="AlphaFoldDB" id="A0A7Z0WS14"/>
<keyword evidence="3" id="KW-0732">Signal</keyword>
<keyword evidence="11" id="KW-1185">Reference proteome</keyword>
<dbReference type="InterPro" id="IPR035897">
    <property type="entry name" value="Toll_tir_struct_dom_sf"/>
</dbReference>
<dbReference type="Pfam" id="PF08357">
    <property type="entry name" value="SEFIR"/>
    <property type="match status" value="1"/>
</dbReference>
<dbReference type="InterPro" id="IPR013568">
    <property type="entry name" value="SEFIR_dom"/>
</dbReference>
<name>A0A7Z0WS14_9PSEU</name>
<dbReference type="SUPFAM" id="SSF52200">
    <property type="entry name" value="Toll/Interleukin receptor TIR domain"/>
    <property type="match status" value="1"/>
</dbReference>
<evidence type="ECO:0000256" key="5">
    <source>
        <dbReference type="ARBA" id="ARBA00023136"/>
    </source>
</evidence>
<dbReference type="InterPro" id="IPR039465">
    <property type="entry name" value="IL-17_rcpt-like"/>
</dbReference>
<evidence type="ECO:0000313" key="11">
    <source>
        <dbReference type="Proteomes" id="UP000185696"/>
    </source>
</evidence>
<keyword evidence="6" id="KW-0675">Receptor</keyword>
<proteinExistence type="predicted"/>
<evidence type="ECO:0000259" key="9">
    <source>
        <dbReference type="PROSITE" id="PS51534"/>
    </source>
</evidence>